<reference evidence="4" key="1">
    <citation type="journal article" date="2010" name="Genome Biol.">
        <title>Genome sequence of the necrotrophic plant pathogen Pythium ultimum reveals original pathogenicity mechanisms and effector repertoire.</title>
        <authorList>
            <person name="Levesque C.A."/>
            <person name="Brouwer H."/>
            <person name="Cano L."/>
            <person name="Hamilton J.P."/>
            <person name="Holt C."/>
            <person name="Huitema E."/>
            <person name="Raffaele S."/>
            <person name="Robideau G.P."/>
            <person name="Thines M."/>
            <person name="Win J."/>
            <person name="Zerillo M.M."/>
            <person name="Beakes G.W."/>
            <person name="Boore J.L."/>
            <person name="Busam D."/>
            <person name="Dumas B."/>
            <person name="Ferriera S."/>
            <person name="Fuerstenberg S.I."/>
            <person name="Gachon C.M."/>
            <person name="Gaulin E."/>
            <person name="Govers F."/>
            <person name="Grenville-Briggs L."/>
            <person name="Horner N."/>
            <person name="Hostetler J."/>
            <person name="Jiang R.H."/>
            <person name="Johnson J."/>
            <person name="Krajaejun T."/>
            <person name="Lin H."/>
            <person name="Meijer H.J."/>
            <person name="Moore B."/>
            <person name="Morris P."/>
            <person name="Phuntmart V."/>
            <person name="Puiu D."/>
            <person name="Shetty J."/>
            <person name="Stajich J.E."/>
            <person name="Tripathy S."/>
            <person name="Wawra S."/>
            <person name="van West P."/>
            <person name="Whitty B.R."/>
            <person name="Coutinho P.M."/>
            <person name="Henrissat B."/>
            <person name="Martin F."/>
            <person name="Thomas P.D."/>
            <person name="Tyler B.M."/>
            <person name="De Vries R.P."/>
            <person name="Kamoun S."/>
            <person name="Yandell M."/>
            <person name="Tisserat N."/>
            <person name="Buell C.R."/>
        </authorList>
    </citation>
    <scope>NUCLEOTIDE SEQUENCE</scope>
    <source>
        <strain evidence="4">DAOM:BR144</strain>
    </source>
</reference>
<keyword evidence="4" id="KW-1185">Reference proteome</keyword>
<feature type="region of interest" description="Disordered" evidence="1">
    <location>
        <begin position="90"/>
        <end position="139"/>
    </location>
</feature>
<dbReference type="InParanoid" id="K3WAB8"/>
<organism evidence="3 4">
    <name type="scientific">Globisporangium ultimum (strain ATCC 200006 / CBS 805.95 / DAOM BR144)</name>
    <name type="common">Pythium ultimum</name>
    <dbReference type="NCBI Taxonomy" id="431595"/>
    <lineage>
        <taxon>Eukaryota</taxon>
        <taxon>Sar</taxon>
        <taxon>Stramenopiles</taxon>
        <taxon>Oomycota</taxon>
        <taxon>Peronosporomycetes</taxon>
        <taxon>Pythiales</taxon>
        <taxon>Pythiaceae</taxon>
        <taxon>Globisporangium</taxon>
    </lineage>
</organism>
<reference evidence="4" key="2">
    <citation type="submission" date="2010-04" db="EMBL/GenBank/DDBJ databases">
        <authorList>
            <person name="Buell R."/>
            <person name="Hamilton J."/>
            <person name="Hostetler J."/>
        </authorList>
    </citation>
    <scope>NUCLEOTIDE SEQUENCE [LARGE SCALE GENOMIC DNA]</scope>
    <source>
        <strain evidence="4">DAOM:BR144</strain>
    </source>
</reference>
<evidence type="ECO:0000256" key="2">
    <source>
        <dbReference type="SAM" id="Phobius"/>
    </source>
</evidence>
<reference evidence="3" key="3">
    <citation type="submission" date="2015-02" db="UniProtKB">
        <authorList>
            <consortium name="EnsemblProtists"/>
        </authorList>
    </citation>
    <scope>IDENTIFICATION</scope>
    <source>
        <strain evidence="3">DAOM BR144</strain>
    </source>
</reference>
<keyword evidence="2" id="KW-1133">Transmembrane helix</keyword>
<dbReference type="EMBL" id="GL376634">
    <property type="status" value="NOT_ANNOTATED_CDS"/>
    <property type="molecule type" value="Genomic_DNA"/>
</dbReference>
<dbReference type="EnsemblProtists" id="PYU1_T001909">
    <property type="protein sequence ID" value="PYU1_T001909"/>
    <property type="gene ID" value="PYU1_G001907"/>
</dbReference>
<keyword evidence="2" id="KW-0812">Transmembrane</keyword>
<evidence type="ECO:0000256" key="1">
    <source>
        <dbReference type="SAM" id="MobiDB-lite"/>
    </source>
</evidence>
<evidence type="ECO:0000313" key="3">
    <source>
        <dbReference type="EnsemblProtists" id="PYU1_T001909"/>
    </source>
</evidence>
<feature type="transmembrane region" description="Helical" evidence="2">
    <location>
        <begin position="46"/>
        <end position="66"/>
    </location>
</feature>
<dbReference type="eggNOG" id="ENOG502T36T">
    <property type="taxonomic scope" value="Eukaryota"/>
</dbReference>
<accession>K3WAB8</accession>
<evidence type="ECO:0000313" key="4">
    <source>
        <dbReference type="Proteomes" id="UP000019132"/>
    </source>
</evidence>
<sequence>MSSLHVALAVSLAGMALLPLFGLLLRLQPAFMHGLHVKASTAERNCYLAAGGYGVVFLCSAAALWLQKRAAARAAASPLEALPATAYANETKGKQPASSHSIELSANKKALGSQPEAATTTGADKDEYEDGDYSKGEEL</sequence>
<dbReference type="VEuPathDB" id="FungiDB:PYU1_G001907"/>
<keyword evidence="2" id="KW-0472">Membrane</keyword>
<dbReference type="HOGENOM" id="CLU_153528_0_0_1"/>
<protein>
    <submittedName>
        <fullName evidence="3">Uncharacterized protein</fullName>
    </submittedName>
</protein>
<dbReference type="Proteomes" id="UP000019132">
    <property type="component" value="Unassembled WGS sequence"/>
</dbReference>
<feature type="transmembrane region" description="Helical" evidence="2">
    <location>
        <begin position="6"/>
        <end position="25"/>
    </location>
</feature>
<name>K3WAB8_GLOUD</name>
<dbReference type="AlphaFoldDB" id="K3WAB8"/>
<proteinExistence type="predicted"/>